<organism evidence="7 8">
    <name type="scientific">Rahnella ecdela</name>
    <dbReference type="NCBI Taxonomy" id="2816250"/>
    <lineage>
        <taxon>Bacteria</taxon>
        <taxon>Pseudomonadati</taxon>
        <taxon>Pseudomonadota</taxon>
        <taxon>Gammaproteobacteria</taxon>
        <taxon>Enterobacterales</taxon>
        <taxon>Yersiniaceae</taxon>
        <taxon>Rahnella</taxon>
    </lineage>
</organism>
<name>A0ABS6LEW2_9GAMM</name>
<accession>A0ABS6LEW2</accession>
<keyword evidence="8" id="KW-1185">Reference proteome</keyword>
<dbReference type="NCBIfam" id="NF007848">
    <property type="entry name" value="PRK10557.1"/>
    <property type="match status" value="1"/>
</dbReference>
<dbReference type="EMBL" id="JAFMOY010000123">
    <property type="protein sequence ID" value="MBU9845453.1"/>
    <property type="molecule type" value="Genomic_DNA"/>
</dbReference>
<sequence length="204" mass="22678">MQRRQVVAGDWPVSVASRGFTLPEIMIAMSIGSMLMLSAAQIYPLMRQRSQSLGRHYQLDQLLHQTVFTLAKDLRRAGFCNGSCEDKPVITGHADGEPEGSCIIILYDLNRNGRWEKPGTADSEYFGYRLRQGGIEIQRGSADCGSSGWEKLLDPAEVSVMRFSVSVSPENFAGGLYSLQLEARWRNTPSIHRQVTEMVAGHSL</sequence>
<keyword evidence="2" id="KW-0488">Methylation</keyword>
<dbReference type="PANTHER" id="PTHR39583:SF3">
    <property type="entry name" value="PREPILIN PEPTIDASE-DEPENDENT PROTEIN B"/>
    <property type="match status" value="1"/>
</dbReference>
<evidence type="ECO:0000256" key="1">
    <source>
        <dbReference type="ARBA" id="ARBA00004167"/>
    </source>
</evidence>
<keyword evidence="4 6" id="KW-1133">Transmembrane helix</keyword>
<evidence type="ECO:0000313" key="8">
    <source>
        <dbReference type="Proteomes" id="UP000739284"/>
    </source>
</evidence>
<dbReference type="Pfam" id="PF07963">
    <property type="entry name" value="N_methyl"/>
    <property type="match status" value="1"/>
</dbReference>
<keyword evidence="3 6" id="KW-0812">Transmembrane</keyword>
<evidence type="ECO:0000256" key="2">
    <source>
        <dbReference type="ARBA" id="ARBA00022481"/>
    </source>
</evidence>
<gene>
    <name evidence="7" type="ORF">J1784_10580</name>
</gene>
<evidence type="ECO:0000256" key="4">
    <source>
        <dbReference type="ARBA" id="ARBA00022989"/>
    </source>
</evidence>
<keyword evidence="5 6" id="KW-0472">Membrane</keyword>
<dbReference type="PANTHER" id="PTHR39583">
    <property type="entry name" value="TYPE II SECRETION SYSTEM PROTEIN J-RELATED"/>
    <property type="match status" value="1"/>
</dbReference>
<feature type="transmembrane region" description="Helical" evidence="6">
    <location>
        <begin position="25"/>
        <end position="46"/>
    </location>
</feature>
<dbReference type="PIRSF" id="PIRSF004525">
    <property type="entry name" value="Pilin_peptidase-dep_B_prd"/>
    <property type="match status" value="1"/>
</dbReference>
<evidence type="ECO:0000256" key="3">
    <source>
        <dbReference type="ARBA" id="ARBA00022692"/>
    </source>
</evidence>
<dbReference type="InterPro" id="IPR051621">
    <property type="entry name" value="T2SS_protein_J"/>
</dbReference>
<evidence type="ECO:0000256" key="5">
    <source>
        <dbReference type="ARBA" id="ARBA00023136"/>
    </source>
</evidence>
<dbReference type="Proteomes" id="UP000739284">
    <property type="component" value="Unassembled WGS sequence"/>
</dbReference>
<evidence type="ECO:0000313" key="7">
    <source>
        <dbReference type="EMBL" id="MBU9845453.1"/>
    </source>
</evidence>
<comment type="subcellular location">
    <subcellularLocation>
        <location evidence="1">Membrane</location>
        <topology evidence="1">Single-pass membrane protein</topology>
    </subcellularLocation>
</comment>
<protein>
    <submittedName>
        <fullName evidence="7">Prepilin peptidase-dependent protein</fullName>
    </submittedName>
</protein>
<dbReference type="NCBIfam" id="TIGR02532">
    <property type="entry name" value="IV_pilin_GFxxxE"/>
    <property type="match status" value="1"/>
</dbReference>
<dbReference type="PROSITE" id="PS00409">
    <property type="entry name" value="PROKAR_NTER_METHYL"/>
    <property type="match status" value="1"/>
</dbReference>
<dbReference type="InterPro" id="IPR012902">
    <property type="entry name" value="N_methyl_site"/>
</dbReference>
<evidence type="ECO:0000256" key="6">
    <source>
        <dbReference type="SAM" id="Phobius"/>
    </source>
</evidence>
<reference evidence="7 8" key="1">
    <citation type="submission" date="2021-03" db="EMBL/GenBank/DDBJ databases">
        <title>Five novel Rahnella species.</title>
        <authorList>
            <person name="Brady C."/>
            <person name="Asselin J."/>
            <person name="Beer S."/>
            <person name="Bruberg M.B."/>
            <person name="Crampton B."/>
            <person name="Venter S."/>
            <person name="Arnold D."/>
            <person name="Denman S."/>
        </authorList>
    </citation>
    <scope>NUCLEOTIDE SEQUENCE [LARGE SCALE GENOMIC DNA]</scope>
    <source>
        <strain evidence="7 8">FRB 231</strain>
    </source>
</reference>
<proteinExistence type="predicted"/>
<comment type="caution">
    <text evidence="7">The sequence shown here is derived from an EMBL/GenBank/DDBJ whole genome shotgun (WGS) entry which is preliminary data.</text>
</comment>
<dbReference type="InterPro" id="IPR016419">
    <property type="entry name" value="Prepilin_Pept-dep_B_prd"/>
</dbReference>